<dbReference type="PANTHER" id="PTHR43335">
    <property type="entry name" value="ABC TRANSPORTER, ATP-BINDING PROTEIN"/>
    <property type="match status" value="1"/>
</dbReference>
<evidence type="ECO:0000256" key="2">
    <source>
        <dbReference type="ARBA" id="ARBA00022448"/>
    </source>
</evidence>
<dbReference type="GO" id="GO:0016887">
    <property type="term" value="F:ATP hydrolysis activity"/>
    <property type="evidence" value="ECO:0007669"/>
    <property type="project" value="InterPro"/>
</dbReference>
<dbReference type="InterPro" id="IPR003439">
    <property type="entry name" value="ABC_transporter-like_ATP-bd"/>
</dbReference>
<dbReference type="PROSITE" id="PS50893">
    <property type="entry name" value="ABC_TRANSPORTER_2"/>
    <property type="match status" value="1"/>
</dbReference>
<keyword evidence="7" id="KW-1185">Reference proteome</keyword>
<dbReference type="PANTHER" id="PTHR43335:SF4">
    <property type="entry name" value="ABC TRANSPORTER, ATP-BINDING PROTEIN"/>
    <property type="match status" value="1"/>
</dbReference>
<keyword evidence="2" id="KW-0813">Transport</keyword>
<dbReference type="RefSeq" id="WP_022749105.1">
    <property type="nucleotide sequence ID" value="NZ_FOGW01000011.1"/>
</dbReference>
<evidence type="ECO:0000256" key="3">
    <source>
        <dbReference type="ARBA" id="ARBA00022741"/>
    </source>
</evidence>
<keyword evidence="4 6" id="KW-0067">ATP-binding</keyword>
<sequence>MVELENVTKIIRHNSVLKSVSFKFEKGNVYGIKGVNGSGKTMLLRMISGLIYPTEGKVLYEGKILGKEISFPKSIGVLIENPSFIDSYTGFNNLKLLTSLNDIVGDDEIRETLLRVGLEPDDKRKYKKYSLGMKQRLGIAAAIVENPEIILFDEPLNALDTKGVELFDKIIKEEKQKGKLIIMTCHDEKKLYSYSNKILFMENGVLKEVEELE</sequence>
<dbReference type="InterPro" id="IPR027417">
    <property type="entry name" value="P-loop_NTPase"/>
</dbReference>
<dbReference type="CDD" id="cd03230">
    <property type="entry name" value="ABC_DR_subfamily_A"/>
    <property type="match status" value="1"/>
</dbReference>
<name>A0A1H9SCL6_9FIRM</name>
<accession>A0A1H9SCL6</accession>
<dbReference type="Proteomes" id="UP000182471">
    <property type="component" value="Unassembled WGS sequence"/>
</dbReference>
<dbReference type="PROSITE" id="PS00211">
    <property type="entry name" value="ABC_TRANSPORTER_1"/>
    <property type="match status" value="1"/>
</dbReference>
<keyword evidence="3" id="KW-0547">Nucleotide-binding</keyword>
<evidence type="ECO:0000256" key="1">
    <source>
        <dbReference type="ARBA" id="ARBA00005417"/>
    </source>
</evidence>
<reference evidence="7" key="1">
    <citation type="submission" date="2016-10" db="EMBL/GenBank/DDBJ databases">
        <authorList>
            <person name="Varghese N."/>
            <person name="Submissions S."/>
        </authorList>
    </citation>
    <scope>NUCLEOTIDE SEQUENCE [LARGE SCALE GENOMIC DNA]</scope>
    <source>
        <strain evidence="7">S1b</strain>
    </source>
</reference>
<dbReference type="SUPFAM" id="SSF52540">
    <property type="entry name" value="P-loop containing nucleoside triphosphate hydrolases"/>
    <property type="match status" value="1"/>
</dbReference>
<proteinExistence type="inferred from homology"/>
<feature type="domain" description="ABC transporter" evidence="5">
    <location>
        <begin position="2"/>
        <end position="212"/>
    </location>
</feature>
<evidence type="ECO:0000313" key="6">
    <source>
        <dbReference type="EMBL" id="SER82786.1"/>
    </source>
</evidence>
<organism evidence="6 7">
    <name type="scientific">Lachnobacterium bovis</name>
    <dbReference type="NCBI Taxonomy" id="140626"/>
    <lineage>
        <taxon>Bacteria</taxon>
        <taxon>Bacillati</taxon>
        <taxon>Bacillota</taxon>
        <taxon>Clostridia</taxon>
        <taxon>Lachnospirales</taxon>
        <taxon>Lachnospiraceae</taxon>
        <taxon>Lachnobacterium</taxon>
    </lineage>
</organism>
<dbReference type="SMART" id="SM00382">
    <property type="entry name" value="AAA"/>
    <property type="match status" value="1"/>
</dbReference>
<dbReference type="Gene3D" id="3.40.50.300">
    <property type="entry name" value="P-loop containing nucleotide triphosphate hydrolases"/>
    <property type="match status" value="1"/>
</dbReference>
<dbReference type="GO" id="GO:0005524">
    <property type="term" value="F:ATP binding"/>
    <property type="evidence" value="ECO:0007669"/>
    <property type="project" value="UniProtKB-KW"/>
</dbReference>
<dbReference type="InterPro" id="IPR017871">
    <property type="entry name" value="ABC_transporter-like_CS"/>
</dbReference>
<evidence type="ECO:0000313" key="7">
    <source>
        <dbReference type="Proteomes" id="UP000182471"/>
    </source>
</evidence>
<evidence type="ECO:0000259" key="5">
    <source>
        <dbReference type="PROSITE" id="PS50893"/>
    </source>
</evidence>
<dbReference type="EMBL" id="FOGW01000011">
    <property type="protein sequence ID" value="SER82786.1"/>
    <property type="molecule type" value="Genomic_DNA"/>
</dbReference>
<gene>
    <name evidence="6" type="ORF">SAMN02910429_01200</name>
</gene>
<dbReference type="Pfam" id="PF00005">
    <property type="entry name" value="ABC_tran"/>
    <property type="match status" value="1"/>
</dbReference>
<evidence type="ECO:0000256" key="4">
    <source>
        <dbReference type="ARBA" id="ARBA00022840"/>
    </source>
</evidence>
<dbReference type="InterPro" id="IPR003593">
    <property type="entry name" value="AAA+_ATPase"/>
</dbReference>
<comment type="similarity">
    <text evidence="1">Belongs to the ABC transporter superfamily.</text>
</comment>
<protein>
    <submittedName>
        <fullName evidence="6">ABC-2 type transport system ATP-binding protein</fullName>
    </submittedName>
</protein>
<dbReference type="AlphaFoldDB" id="A0A1H9SCL6"/>